<proteinExistence type="predicted"/>
<accession>A0ABP9RCV5</accession>
<sequence>MLDTLAIQTRPNCAGNRLVRLSSAPMSTTSVTGRRSTCHNRPRESLISIGRSSLLPGRSRTKVRSPSGSNGTPPSPRRAPSAINPNHPNISPPATTEPQVTPVCTRCGTAP</sequence>
<reference evidence="3" key="1">
    <citation type="journal article" date="2019" name="Int. J. Syst. Evol. Microbiol.">
        <title>The Global Catalogue of Microorganisms (GCM) 10K type strain sequencing project: providing services to taxonomists for standard genome sequencing and annotation.</title>
        <authorList>
            <consortium name="The Broad Institute Genomics Platform"/>
            <consortium name="The Broad Institute Genome Sequencing Center for Infectious Disease"/>
            <person name="Wu L."/>
            <person name="Ma J."/>
        </authorList>
    </citation>
    <scope>NUCLEOTIDE SEQUENCE [LARGE SCALE GENOMIC DNA]</scope>
    <source>
        <strain evidence="3">JCM 18303</strain>
    </source>
</reference>
<evidence type="ECO:0000313" key="2">
    <source>
        <dbReference type="EMBL" id="GAA5175311.1"/>
    </source>
</evidence>
<dbReference type="Proteomes" id="UP001428817">
    <property type="component" value="Unassembled WGS sequence"/>
</dbReference>
<organism evidence="2 3">
    <name type="scientific">Pseudonocardia eucalypti</name>
    <dbReference type="NCBI Taxonomy" id="648755"/>
    <lineage>
        <taxon>Bacteria</taxon>
        <taxon>Bacillati</taxon>
        <taxon>Actinomycetota</taxon>
        <taxon>Actinomycetes</taxon>
        <taxon>Pseudonocardiales</taxon>
        <taxon>Pseudonocardiaceae</taxon>
        <taxon>Pseudonocardia</taxon>
    </lineage>
</organism>
<evidence type="ECO:0000256" key="1">
    <source>
        <dbReference type="SAM" id="MobiDB-lite"/>
    </source>
</evidence>
<comment type="caution">
    <text evidence="2">The sequence shown here is derived from an EMBL/GenBank/DDBJ whole genome shotgun (WGS) entry which is preliminary data.</text>
</comment>
<protein>
    <submittedName>
        <fullName evidence="2">Uncharacterized protein</fullName>
    </submittedName>
</protein>
<keyword evidence="3" id="KW-1185">Reference proteome</keyword>
<name>A0ABP9RCV5_9PSEU</name>
<feature type="region of interest" description="Disordered" evidence="1">
    <location>
        <begin position="24"/>
        <end position="111"/>
    </location>
</feature>
<evidence type="ECO:0000313" key="3">
    <source>
        <dbReference type="Proteomes" id="UP001428817"/>
    </source>
</evidence>
<feature type="compositionally biased region" description="Polar residues" evidence="1">
    <location>
        <begin position="83"/>
        <end position="99"/>
    </location>
</feature>
<feature type="compositionally biased region" description="Polar residues" evidence="1">
    <location>
        <begin position="24"/>
        <end position="35"/>
    </location>
</feature>
<gene>
    <name evidence="2" type="ORF">GCM10023321_81140</name>
</gene>
<dbReference type="EMBL" id="BAABJP010000064">
    <property type="protein sequence ID" value="GAA5175311.1"/>
    <property type="molecule type" value="Genomic_DNA"/>
</dbReference>